<dbReference type="GO" id="GO:0005730">
    <property type="term" value="C:nucleolus"/>
    <property type="evidence" value="ECO:0007669"/>
    <property type="project" value="UniProtKB-SubCell"/>
</dbReference>
<dbReference type="InterPro" id="IPR008999">
    <property type="entry name" value="Actin-crosslinking"/>
</dbReference>
<comment type="caution">
    <text evidence="5">The sequence shown here is derived from an EMBL/GenBank/DDBJ whole genome shotgun (WGS) entry which is preliminary data.</text>
</comment>
<keyword evidence="3" id="KW-0539">Nucleus</keyword>
<evidence type="ECO:0000313" key="5">
    <source>
        <dbReference type="EMBL" id="KAK4251777.1"/>
    </source>
</evidence>
<feature type="compositionally biased region" description="Acidic residues" evidence="4">
    <location>
        <begin position="45"/>
        <end position="54"/>
    </location>
</feature>
<dbReference type="InterPro" id="IPR010414">
    <property type="entry name" value="FRG1"/>
</dbReference>
<evidence type="ECO:0000256" key="4">
    <source>
        <dbReference type="SAM" id="MobiDB-lite"/>
    </source>
</evidence>
<gene>
    <name evidence="5" type="ORF">C7999DRAFT_27455</name>
</gene>
<sequence length="133" mass="14446">MVKPLTFKGDKKPKKRKRTDAGEGAAKTEDDITERQLKAAKQDDADADAPEDDSWVSADAVSDISGPIMIVLPSEPPAALACDATGKVFALPIENIVDGNPLSAEPHDVRQVWVANRIVGTEHYRFKGHHGKY</sequence>
<evidence type="ECO:0000256" key="2">
    <source>
        <dbReference type="ARBA" id="ARBA00010878"/>
    </source>
</evidence>
<reference evidence="5" key="2">
    <citation type="submission" date="2023-05" db="EMBL/GenBank/DDBJ databases">
        <authorList>
            <consortium name="Lawrence Berkeley National Laboratory"/>
            <person name="Steindorff A."/>
            <person name="Hensen N."/>
            <person name="Bonometti L."/>
            <person name="Westerberg I."/>
            <person name="Brannstrom I.O."/>
            <person name="Guillou S."/>
            <person name="Cros-Aarteil S."/>
            <person name="Calhoun S."/>
            <person name="Haridas S."/>
            <person name="Kuo A."/>
            <person name="Mondo S."/>
            <person name="Pangilinan J."/>
            <person name="Riley R."/>
            <person name="Labutti K."/>
            <person name="Andreopoulos B."/>
            <person name="Lipzen A."/>
            <person name="Chen C."/>
            <person name="Yanf M."/>
            <person name="Daum C."/>
            <person name="Ng V."/>
            <person name="Clum A."/>
            <person name="Ohm R."/>
            <person name="Martin F."/>
            <person name="Silar P."/>
            <person name="Natvig D."/>
            <person name="Lalanne C."/>
            <person name="Gautier V."/>
            <person name="Ament-Velasquez S.L."/>
            <person name="Kruys A."/>
            <person name="Hutchinson M.I."/>
            <person name="Powell A.J."/>
            <person name="Barry K."/>
            <person name="Miller A.N."/>
            <person name="Grigoriev I.V."/>
            <person name="Debuchy R."/>
            <person name="Gladieux P."/>
            <person name="Thoren M.H."/>
            <person name="Johannesson H."/>
        </authorList>
    </citation>
    <scope>NUCLEOTIDE SEQUENCE</scope>
    <source>
        <strain evidence="5">CBS 359.72</strain>
    </source>
</reference>
<dbReference type="SUPFAM" id="SSF50405">
    <property type="entry name" value="Actin-crosslinking proteins"/>
    <property type="match status" value="1"/>
</dbReference>
<dbReference type="Pfam" id="PF06229">
    <property type="entry name" value="FRG1"/>
    <property type="match status" value="1"/>
</dbReference>
<dbReference type="PANTHER" id="PTHR12928">
    <property type="entry name" value="FRG1 PROTEIN"/>
    <property type="match status" value="1"/>
</dbReference>
<evidence type="ECO:0000313" key="6">
    <source>
        <dbReference type="Proteomes" id="UP001303647"/>
    </source>
</evidence>
<name>A0AAN7HNX2_9PEZI</name>
<comment type="similarity">
    <text evidence="2">Belongs to the FRG1 family.</text>
</comment>
<accession>A0AAN7HNX2</accession>
<dbReference type="GO" id="GO:0071013">
    <property type="term" value="C:catalytic step 2 spliceosome"/>
    <property type="evidence" value="ECO:0007669"/>
    <property type="project" value="TreeGrafter"/>
</dbReference>
<proteinExistence type="inferred from homology"/>
<dbReference type="GO" id="GO:0051015">
    <property type="term" value="F:actin filament binding"/>
    <property type="evidence" value="ECO:0007669"/>
    <property type="project" value="TreeGrafter"/>
</dbReference>
<evidence type="ECO:0000256" key="3">
    <source>
        <dbReference type="ARBA" id="ARBA00023242"/>
    </source>
</evidence>
<evidence type="ECO:0000256" key="1">
    <source>
        <dbReference type="ARBA" id="ARBA00004604"/>
    </source>
</evidence>
<dbReference type="PANTHER" id="PTHR12928:SF0">
    <property type="entry name" value="FSHD REGION GENE 1"/>
    <property type="match status" value="1"/>
</dbReference>
<keyword evidence="6" id="KW-1185">Reference proteome</keyword>
<feature type="region of interest" description="Disordered" evidence="4">
    <location>
        <begin position="1"/>
        <end position="55"/>
    </location>
</feature>
<feature type="compositionally biased region" description="Basic and acidic residues" evidence="4">
    <location>
        <begin position="26"/>
        <end position="44"/>
    </location>
</feature>
<dbReference type="EMBL" id="MU857603">
    <property type="protein sequence ID" value="KAK4251777.1"/>
    <property type="molecule type" value="Genomic_DNA"/>
</dbReference>
<dbReference type="Gene3D" id="2.80.10.50">
    <property type="match status" value="1"/>
</dbReference>
<organism evidence="5 6">
    <name type="scientific">Corynascus novoguineensis</name>
    <dbReference type="NCBI Taxonomy" id="1126955"/>
    <lineage>
        <taxon>Eukaryota</taxon>
        <taxon>Fungi</taxon>
        <taxon>Dikarya</taxon>
        <taxon>Ascomycota</taxon>
        <taxon>Pezizomycotina</taxon>
        <taxon>Sordariomycetes</taxon>
        <taxon>Sordariomycetidae</taxon>
        <taxon>Sordariales</taxon>
        <taxon>Chaetomiaceae</taxon>
        <taxon>Corynascus</taxon>
    </lineage>
</organism>
<dbReference type="Proteomes" id="UP001303647">
    <property type="component" value="Unassembled WGS sequence"/>
</dbReference>
<reference evidence="5" key="1">
    <citation type="journal article" date="2023" name="Mol. Phylogenet. Evol.">
        <title>Genome-scale phylogeny and comparative genomics of the fungal order Sordariales.</title>
        <authorList>
            <person name="Hensen N."/>
            <person name="Bonometti L."/>
            <person name="Westerberg I."/>
            <person name="Brannstrom I.O."/>
            <person name="Guillou S."/>
            <person name="Cros-Aarteil S."/>
            <person name="Calhoun S."/>
            <person name="Haridas S."/>
            <person name="Kuo A."/>
            <person name="Mondo S."/>
            <person name="Pangilinan J."/>
            <person name="Riley R."/>
            <person name="LaButti K."/>
            <person name="Andreopoulos B."/>
            <person name="Lipzen A."/>
            <person name="Chen C."/>
            <person name="Yan M."/>
            <person name="Daum C."/>
            <person name="Ng V."/>
            <person name="Clum A."/>
            <person name="Steindorff A."/>
            <person name="Ohm R.A."/>
            <person name="Martin F."/>
            <person name="Silar P."/>
            <person name="Natvig D.O."/>
            <person name="Lalanne C."/>
            <person name="Gautier V."/>
            <person name="Ament-Velasquez S.L."/>
            <person name="Kruys A."/>
            <person name="Hutchinson M.I."/>
            <person name="Powell A.J."/>
            <person name="Barry K."/>
            <person name="Miller A.N."/>
            <person name="Grigoriev I.V."/>
            <person name="Debuchy R."/>
            <person name="Gladieux P."/>
            <person name="Hiltunen Thoren M."/>
            <person name="Johannesson H."/>
        </authorList>
    </citation>
    <scope>NUCLEOTIDE SEQUENCE</scope>
    <source>
        <strain evidence="5">CBS 359.72</strain>
    </source>
</reference>
<comment type="subcellular location">
    <subcellularLocation>
        <location evidence="1">Nucleus</location>
        <location evidence="1">Nucleolus</location>
    </subcellularLocation>
</comment>
<dbReference type="AlphaFoldDB" id="A0AAN7HNX2"/>
<feature type="non-terminal residue" evidence="5">
    <location>
        <position position="133"/>
    </location>
</feature>
<protein>
    <submittedName>
        <fullName evidence="5">Uncharacterized protein</fullName>
    </submittedName>
</protein>